<sequence>MMTLEPSRLIGDHRVAHRVGFVEGVVGKIVNLVENILRSLFRNSPRDTAADSPLLVTVNEGSSLFLDFLSFLF</sequence>
<protein>
    <submittedName>
        <fullName evidence="1">Uncharacterized protein</fullName>
    </submittedName>
</protein>
<dbReference type="EMBL" id="VSSQ01033439">
    <property type="protein sequence ID" value="MPM85027.1"/>
    <property type="molecule type" value="Genomic_DNA"/>
</dbReference>
<accession>A0A645D766</accession>
<dbReference type="AlphaFoldDB" id="A0A645D766"/>
<evidence type="ECO:0000313" key="1">
    <source>
        <dbReference type="EMBL" id="MPM85027.1"/>
    </source>
</evidence>
<proteinExistence type="predicted"/>
<reference evidence="1" key="1">
    <citation type="submission" date="2019-08" db="EMBL/GenBank/DDBJ databases">
        <authorList>
            <person name="Kucharzyk K."/>
            <person name="Murdoch R.W."/>
            <person name="Higgins S."/>
            <person name="Loffler F."/>
        </authorList>
    </citation>
    <scope>NUCLEOTIDE SEQUENCE</scope>
</reference>
<comment type="caution">
    <text evidence="1">The sequence shown here is derived from an EMBL/GenBank/DDBJ whole genome shotgun (WGS) entry which is preliminary data.</text>
</comment>
<name>A0A645D766_9ZZZZ</name>
<organism evidence="1">
    <name type="scientific">bioreactor metagenome</name>
    <dbReference type="NCBI Taxonomy" id="1076179"/>
    <lineage>
        <taxon>unclassified sequences</taxon>
        <taxon>metagenomes</taxon>
        <taxon>ecological metagenomes</taxon>
    </lineage>
</organism>
<gene>
    <name evidence="1" type="ORF">SDC9_132104</name>
</gene>